<dbReference type="Pfam" id="PF04082">
    <property type="entry name" value="Fungal_trans"/>
    <property type="match status" value="1"/>
</dbReference>
<keyword evidence="6" id="KW-1185">Reference proteome</keyword>
<sequence>MTSTYYTNRDDAPRVPPITRRRPTLACLRCRTRRVKCDRAFPACGNCSKSGHECIQAMNSTTTKSHSCRSASFNQESVDNHSRISKLEEEVERLTREVNSHSPRGSSPNCSPVVSAAPSEKELQGMVVSMPQSRYFSPYSWAAVSEELADINNMMGHTIGGVGEFSPTSPNAEAHMAFSGQPERVLPLPNHELSTTLIQLFAQRVDPMIRLLHLPSFLNRLHTYQSQSMQPSQQMQYQNSFKDSSFHSPHAGAYQTHSPHLPVQRAPRPVNREFETLLFAVYYAAITSIIADPNGPYLGKDVDVHALAAAFKREVSLRLALLDDVELIRNGTLEILQASVLMLSVDPRSAIPRSQWIRLGCATRMAQGMGLHRDPAQYGLKPIEIEIRRRVWAQICLLDMRFAEELGCEPTILIGSYDTCLPLSISDDELTALEMKGESLAHGPSFSNRPGSISSLGLSHQVLTESQQHHSPFSPMTLSLIRYEAARVSGKLFLSTYLPKDSIFHKAAPPSKSNSKKSERGGMICSLAEKSYWVDLLEEKFQQVYKVDSLDPTDQLQYFVTTLAHIHIMKARFVIKLQRWKDAVGTMDVIEREKETNKLFREAIDLTRSILTMIYDRRASEWYWYTKRLKEVYTSSFVLFNLACGRNLESADVQAAWQAMDQLFFDPSDSSHRSPLGRLLALARARREQQQRESDADNPVSSTVTSASHIPQYHVVPPPMLPVSGEGLYQHAYAPLSGTMFENLGFMMQDPLWVEMAQDVFSNNSPPSWGANVNQAFSSC</sequence>
<dbReference type="CDD" id="cd00067">
    <property type="entry name" value="GAL4"/>
    <property type="match status" value="1"/>
</dbReference>
<dbReference type="Gene3D" id="4.10.240.10">
    <property type="entry name" value="Zn(2)-C6 fungal-type DNA-binding domain"/>
    <property type="match status" value="1"/>
</dbReference>
<dbReference type="Pfam" id="PF00172">
    <property type="entry name" value="Zn_clus"/>
    <property type="match status" value="1"/>
</dbReference>
<dbReference type="InterPro" id="IPR050613">
    <property type="entry name" value="Sec_Metabolite_Reg"/>
</dbReference>
<evidence type="ECO:0000256" key="1">
    <source>
        <dbReference type="ARBA" id="ARBA00004123"/>
    </source>
</evidence>
<dbReference type="GO" id="GO:0003677">
    <property type="term" value="F:DNA binding"/>
    <property type="evidence" value="ECO:0007669"/>
    <property type="project" value="InterPro"/>
</dbReference>
<dbReference type="CDD" id="cd12148">
    <property type="entry name" value="fungal_TF_MHR"/>
    <property type="match status" value="1"/>
</dbReference>
<feature type="domain" description="Zn(2)-C6 fungal-type" evidence="4">
    <location>
        <begin position="26"/>
        <end position="56"/>
    </location>
</feature>
<dbReference type="GO" id="GO:0000981">
    <property type="term" value="F:DNA-binding transcription factor activity, RNA polymerase II-specific"/>
    <property type="evidence" value="ECO:0007669"/>
    <property type="project" value="InterPro"/>
</dbReference>
<dbReference type="OrthoDB" id="435881at2759"/>
<keyword evidence="2" id="KW-0479">Metal-binding</keyword>
<gene>
    <name evidence="5" type="ORF">GQ43DRAFT_436806</name>
</gene>
<dbReference type="PROSITE" id="PS50048">
    <property type="entry name" value="ZN2_CY6_FUNGAL_2"/>
    <property type="match status" value="1"/>
</dbReference>
<evidence type="ECO:0000313" key="5">
    <source>
        <dbReference type="EMBL" id="KAF2205672.1"/>
    </source>
</evidence>
<keyword evidence="3" id="KW-0539">Nucleus</keyword>
<dbReference type="Proteomes" id="UP000799536">
    <property type="component" value="Unassembled WGS sequence"/>
</dbReference>
<name>A0A9P4MX15_9PLEO</name>
<dbReference type="GO" id="GO:0008270">
    <property type="term" value="F:zinc ion binding"/>
    <property type="evidence" value="ECO:0007669"/>
    <property type="project" value="InterPro"/>
</dbReference>
<dbReference type="GO" id="GO:0006351">
    <property type="term" value="P:DNA-templated transcription"/>
    <property type="evidence" value="ECO:0007669"/>
    <property type="project" value="InterPro"/>
</dbReference>
<dbReference type="GO" id="GO:0005634">
    <property type="term" value="C:nucleus"/>
    <property type="evidence" value="ECO:0007669"/>
    <property type="project" value="UniProtKB-SubCell"/>
</dbReference>
<comment type="subcellular location">
    <subcellularLocation>
        <location evidence="1">Nucleus</location>
    </subcellularLocation>
</comment>
<protein>
    <recommendedName>
        <fullName evidence="4">Zn(2)-C6 fungal-type domain-containing protein</fullName>
    </recommendedName>
</protein>
<evidence type="ECO:0000256" key="2">
    <source>
        <dbReference type="ARBA" id="ARBA00022723"/>
    </source>
</evidence>
<accession>A0A9P4MX15</accession>
<dbReference type="SUPFAM" id="SSF57701">
    <property type="entry name" value="Zn2/Cys6 DNA-binding domain"/>
    <property type="match status" value="1"/>
</dbReference>
<dbReference type="PANTHER" id="PTHR31001:SF77">
    <property type="entry name" value="TRANSCRIPTION FACTOR, PUTATIVE (AFU_ORTHOLOGUE AFUA_3G12940)-RELATED"/>
    <property type="match status" value="1"/>
</dbReference>
<dbReference type="PROSITE" id="PS00463">
    <property type="entry name" value="ZN2_CY6_FUNGAL_1"/>
    <property type="match status" value="1"/>
</dbReference>
<dbReference type="EMBL" id="ML993851">
    <property type="protein sequence ID" value="KAF2205672.1"/>
    <property type="molecule type" value="Genomic_DNA"/>
</dbReference>
<evidence type="ECO:0000259" key="4">
    <source>
        <dbReference type="PROSITE" id="PS50048"/>
    </source>
</evidence>
<dbReference type="PANTHER" id="PTHR31001">
    <property type="entry name" value="UNCHARACTERIZED TRANSCRIPTIONAL REGULATORY PROTEIN"/>
    <property type="match status" value="1"/>
</dbReference>
<dbReference type="InterPro" id="IPR001138">
    <property type="entry name" value="Zn2Cys6_DnaBD"/>
</dbReference>
<dbReference type="AlphaFoldDB" id="A0A9P4MX15"/>
<comment type="caution">
    <text evidence="5">The sequence shown here is derived from an EMBL/GenBank/DDBJ whole genome shotgun (WGS) entry which is preliminary data.</text>
</comment>
<dbReference type="SMART" id="SM00906">
    <property type="entry name" value="Fungal_trans"/>
    <property type="match status" value="1"/>
</dbReference>
<dbReference type="InterPro" id="IPR036864">
    <property type="entry name" value="Zn2-C6_fun-type_DNA-bd_sf"/>
</dbReference>
<dbReference type="InterPro" id="IPR007219">
    <property type="entry name" value="XnlR_reg_dom"/>
</dbReference>
<organism evidence="5 6">
    <name type="scientific">Delitschia confertaspora ATCC 74209</name>
    <dbReference type="NCBI Taxonomy" id="1513339"/>
    <lineage>
        <taxon>Eukaryota</taxon>
        <taxon>Fungi</taxon>
        <taxon>Dikarya</taxon>
        <taxon>Ascomycota</taxon>
        <taxon>Pezizomycotina</taxon>
        <taxon>Dothideomycetes</taxon>
        <taxon>Pleosporomycetidae</taxon>
        <taxon>Pleosporales</taxon>
        <taxon>Delitschiaceae</taxon>
        <taxon>Delitschia</taxon>
    </lineage>
</organism>
<reference evidence="5" key="1">
    <citation type="journal article" date="2020" name="Stud. Mycol.">
        <title>101 Dothideomycetes genomes: a test case for predicting lifestyles and emergence of pathogens.</title>
        <authorList>
            <person name="Haridas S."/>
            <person name="Albert R."/>
            <person name="Binder M."/>
            <person name="Bloem J."/>
            <person name="Labutti K."/>
            <person name="Salamov A."/>
            <person name="Andreopoulos B."/>
            <person name="Baker S."/>
            <person name="Barry K."/>
            <person name="Bills G."/>
            <person name="Bluhm B."/>
            <person name="Cannon C."/>
            <person name="Castanera R."/>
            <person name="Culley D."/>
            <person name="Daum C."/>
            <person name="Ezra D."/>
            <person name="Gonzalez J."/>
            <person name="Henrissat B."/>
            <person name="Kuo A."/>
            <person name="Liang C."/>
            <person name="Lipzen A."/>
            <person name="Lutzoni F."/>
            <person name="Magnuson J."/>
            <person name="Mondo S."/>
            <person name="Nolan M."/>
            <person name="Ohm R."/>
            <person name="Pangilinan J."/>
            <person name="Park H.-J."/>
            <person name="Ramirez L."/>
            <person name="Alfaro M."/>
            <person name="Sun H."/>
            <person name="Tritt A."/>
            <person name="Yoshinaga Y."/>
            <person name="Zwiers L.-H."/>
            <person name="Turgeon B."/>
            <person name="Goodwin S."/>
            <person name="Spatafora J."/>
            <person name="Crous P."/>
            <person name="Grigoriev I."/>
        </authorList>
    </citation>
    <scope>NUCLEOTIDE SEQUENCE</scope>
    <source>
        <strain evidence="5">ATCC 74209</strain>
    </source>
</reference>
<evidence type="ECO:0000313" key="6">
    <source>
        <dbReference type="Proteomes" id="UP000799536"/>
    </source>
</evidence>
<dbReference type="SMART" id="SM00066">
    <property type="entry name" value="GAL4"/>
    <property type="match status" value="1"/>
</dbReference>
<evidence type="ECO:0000256" key="3">
    <source>
        <dbReference type="ARBA" id="ARBA00023242"/>
    </source>
</evidence>
<proteinExistence type="predicted"/>